<feature type="domain" description="HTH lacI-type" evidence="4">
    <location>
        <begin position="2"/>
        <end position="56"/>
    </location>
</feature>
<keyword evidence="3" id="KW-0804">Transcription</keyword>
<protein>
    <submittedName>
        <fullName evidence="5">LacI family DNA-binding transcriptional regulator</fullName>
    </submittedName>
</protein>
<evidence type="ECO:0000256" key="3">
    <source>
        <dbReference type="ARBA" id="ARBA00023163"/>
    </source>
</evidence>
<gene>
    <name evidence="5" type="ORF">RWD45_14925</name>
</gene>
<evidence type="ECO:0000259" key="4">
    <source>
        <dbReference type="PROSITE" id="PS50932"/>
    </source>
</evidence>
<dbReference type="CDD" id="cd01542">
    <property type="entry name" value="PBP1_TreR-like"/>
    <property type="match status" value="1"/>
</dbReference>
<organism evidence="5 6">
    <name type="scientific">Paracerasibacillus soli</name>
    <dbReference type="NCBI Taxonomy" id="480284"/>
    <lineage>
        <taxon>Bacteria</taxon>
        <taxon>Bacillati</taxon>
        <taxon>Bacillota</taxon>
        <taxon>Bacilli</taxon>
        <taxon>Bacillales</taxon>
        <taxon>Bacillaceae</taxon>
        <taxon>Paracerasibacillus</taxon>
    </lineage>
</organism>
<dbReference type="EMBL" id="JAWDIQ010000002">
    <property type="protein sequence ID" value="MDY0409625.1"/>
    <property type="molecule type" value="Genomic_DNA"/>
</dbReference>
<dbReference type="SUPFAM" id="SSF47413">
    <property type="entry name" value="lambda repressor-like DNA-binding domains"/>
    <property type="match status" value="1"/>
</dbReference>
<keyword evidence="6" id="KW-1185">Reference proteome</keyword>
<dbReference type="GO" id="GO:0003677">
    <property type="term" value="F:DNA binding"/>
    <property type="evidence" value="ECO:0007669"/>
    <property type="project" value="UniProtKB-KW"/>
</dbReference>
<evidence type="ECO:0000313" key="5">
    <source>
        <dbReference type="EMBL" id="MDY0409625.1"/>
    </source>
</evidence>
<dbReference type="SMART" id="SM00354">
    <property type="entry name" value="HTH_LACI"/>
    <property type="match status" value="1"/>
</dbReference>
<dbReference type="InterPro" id="IPR046335">
    <property type="entry name" value="LacI/GalR-like_sensor"/>
</dbReference>
<dbReference type="Proteomes" id="UP001275315">
    <property type="component" value="Unassembled WGS sequence"/>
</dbReference>
<dbReference type="Gene3D" id="1.10.260.40">
    <property type="entry name" value="lambda repressor-like DNA-binding domains"/>
    <property type="match status" value="1"/>
</dbReference>
<dbReference type="Gene3D" id="3.40.50.2300">
    <property type="match status" value="2"/>
</dbReference>
<proteinExistence type="predicted"/>
<dbReference type="PANTHER" id="PTHR30146:SF146">
    <property type="entry name" value="HTH-TYPE TRANSCRIPTIONAL REGULATOR TRER"/>
    <property type="match status" value="1"/>
</dbReference>
<keyword evidence="2 5" id="KW-0238">DNA-binding</keyword>
<evidence type="ECO:0000256" key="1">
    <source>
        <dbReference type="ARBA" id="ARBA00023015"/>
    </source>
</evidence>
<dbReference type="Pfam" id="PF00356">
    <property type="entry name" value="LacI"/>
    <property type="match status" value="1"/>
</dbReference>
<dbReference type="InterPro" id="IPR000843">
    <property type="entry name" value="HTH_LacI"/>
</dbReference>
<dbReference type="SUPFAM" id="SSF53822">
    <property type="entry name" value="Periplasmic binding protein-like I"/>
    <property type="match status" value="1"/>
</dbReference>
<dbReference type="CDD" id="cd01392">
    <property type="entry name" value="HTH_LacI"/>
    <property type="match status" value="1"/>
</dbReference>
<dbReference type="RefSeq" id="WP_320380415.1">
    <property type="nucleotide sequence ID" value="NZ_JAWDIQ010000002.1"/>
</dbReference>
<comment type="caution">
    <text evidence="5">The sequence shown here is derived from an EMBL/GenBank/DDBJ whole genome shotgun (WGS) entry which is preliminary data.</text>
</comment>
<name>A0ABU5CTP0_9BACI</name>
<evidence type="ECO:0000256" key="2">
    <source>
        <dbReference type="ARBA" id="ARBA00023125"/>
    </source>
</evidence>
<evidence type="ECO:0000313" key="6">
    <source>
        <dbReference type="Proteomes" id="UP001275315"/>
    </source>
</evidence>
<dbReference type="InterPro" id="IPR010982">
    <property type="entry name" value="Lambda_DNA-bd_dom_sf"/>
</dbReference>
<reference evidence="5 6" key="1">
    <citation type="submission" date="2023-10" db="EMBL/GenBank/DDBJ databases">
        <title>Virgibacillus soli CC-YMP-6 genome.</title>
        <authorList>
            <person name="Miliotis G."/>
            <person name="Sengupta P."/>
            <person name="Hameed A."/>
            <person name="Chuvochina M."/>
            <person name="Mcdonagh F."/>
            <person name="Simpson A.C."/>
            <person name="Singh N.K."/>
            <person name="Rekha P.D."/>
            <person name="Raman K."/>
            <person name="Hugenholtz P."/>
            <person name="Venkateswaran K."/>
        </authorList>
    </citation>
    <scope>NUCLEOTIDE SEQUENCE [LARGE SCALE GENOMIC DNA]</scope>
    <source>
        <strain evidence="5 6">CC-YMP-6</strain>
    </source>
</reference>
<dbReference type="PROSITE" id="PS50932">
    <property type="entry name" value="HTH_LACI_2"/>
    <property type="match status" value="1"/>
</dbReference>
<dbReference type="Pfam" id="PF13377">
    <property type="entry name" value="Peripla_BP_3"/>
    <property type="match status" value="1"/>
</dbReference>
<dbReference type="InterPro" id="IPR028082">
    <property type="entry name" value="Peripla_BP_I"/>
</dbReference>
<dbReference type="PANTHER" id="PTHR30146">
    <property type="entry name" value="LACI-RELATED TRANSCRIPTIONAL REPRESSOR"/>
    <property type="match status" value="1"/>
</dbReference>
<keyword evidence="1" id="KW-0805">Transcription regulation</keyword>
<accession>A0ABU5CTP0</accession>
<sequence length="329" mass="36440">MITIKEIAKLANASSSTVSRVLNDSGYVSEETRKRVLKVIEETGYIPSEQAKSLRTKKTSVIGVIIPRLSTDTTSRLVNAINDELAKKGYQIILTNTNLHAEKEVEHIKLLRSRQVDGLILIATNVNDVLLKEIRNSPTPIVVIGQEIPGVSVIVNRDFEAAKQMTQLIIENGHNKIGFIGVHETDKAVGVDRKAGYLAALNGAGIPVNEQWIVDANFDYQTGYRAMKQMMEQSTIKPTAVLTVTDTIAIGAMQYMHEHHLAIPDDIAITGMGNSKVSQYIVPSLTTIDFLNEQTGKEAARLILNIIDGKEKRPKKIQMKYRIIKRDSV</sequence>